<dbReference type="Proteomes" id="UP000316270">
    <property type="component" value="Chromosome 16"/>
</dbReference>
<dbReference type="InterPro" id="IPR036188">
    <property type="entry name" value="FAD/NAD-bd_sf"/>
</dbReference>
<evidence type="ECO:0000256" key="4">
    <source>
        <dbReference type="ARBA" id="ARBA00023002"/>
    </source>
</evidence>
<dbReference type="InterPro" id="IPR050641">
    <property type="entry name" value="RIFMO-like"/>
</dbReference>
<dbReference type="InterPro" id="IPR002938">
    <property type="entry name" value="FAD-bd"/>
</dbReference>
<dbReference type="InterPro" id="IPR036249">
    <property type="entry name" value="Thioredoxin-like_sf"/>
</dbReference>
<dbReference type="SUPFAM" id="SSF52833">
    <property type="entry name" value="Thioredoxin-like"/>
    <property type="match status" value="1"/>
</dbReference>
<dbReference type="PRINTS" id="PR00420">
    <property type="entry name" value="RNGMNOXGNASE"/>
</dbReference>
<evidence type="ECO:0000256" key="2">
    <source>
        <dbReference type="ARBA" id="ARBA00022630"/>
    </source>
</evidence>
<evidence type="ECO:0000256" key="1">
    <source>
        <dbReference type="ARBA" id="ARBA00007801"/>
    </source>
</evidence>
<evidence type="ECO:0000313" key="7">
    <source>
        <dbReference type="EMBL" id="QDS76866.1"/>
    </source>
</evidence>
<dbReference type="PANTHER" id="PTHR43004">
    <property type="entry name" value="TRK SYSTEM POTASSIUM UPTAKE PROTEIN"/>
    <property type="match status" value="1"/>
</dbReference>
<dbReference type="PANTHER" id="PTHR43004:SF5">
    <property type="entry name" value="FAD-BINDING DOMAIN-CONTAINING PROTEIN"/>
    <property type="match status" value="1"/>
</dbReference>
<dbReference type="AlphaFoldDB" id="A0A517LMR9"/>
<keyword evidence="3" id="KW-0274">FAD</keyword>
<dbReference type="STRING" id="50376.A0A517LMR9"/>
<evidence type="ECO:0000259" key="6">
    <source>
        <dbReference type="Pfam" id="PF07976"/>
    </source>
</evidence>
<gene>
    <name evidence="7" type="ORF">FKW77_003513</name>
</gene>
<dbReference type="EMBL" id="CP042200">
    <property type="protein sequence ID" value="QDS76866.1"/>
    <property type="molecule type" value="Genomic_DNA"/>
</dbReference>
<dbReference type="InterPro" id="IPR012941">
    <property type="entry name" value="Phe_hydrox_C_dim_dom"/>
</dbReference>
<protein>
    <recommendedName>
        <fullName evidence="9">FAD-binding domain-containing protein</fullName>
    </recommendedName>
</protein>
<dbReference type="Gene3D" id="3.40.30.20">
    <property type="match status" value="1"/>
</dbReference>
<keyword evidence="2" id="KW-0285">Flavoprotein</keyword>
<dbReference type="Gene3D" id="3.50.50.60">
    <property type="entry name" value="FAD/NAD(P)-binding domain"/>
    <property type="match status" value="1"/>
</dbReference>
<evidence type="ECO:0000256" key="3">
    <source>
        <dbReference type="ARBA" id="ARBA00022827"/>
    </source>
</evidence>
<keyword evidence="4" id="KW-0560">Oxidoreductase</keyword>
<dbReference type="InterPro" id="IPR038220">
    <property type="entry name" value="PHOX_C_sf"/>
</dbReference>
<dbReference type="Gene3D" id="3.30.9.10">
    <property type="entry name" value="D-Amino Acid Oxidase, subunit A, domain 2"/>
    <property type="match status" value="1"/>
</dbReference>
<dbReference type="OrthoDB" id="1716816at2759"/>
<evidence type="ECO:0000259" key="5">
    <source>
        <dbReference type="Pfam" id="PF01494"/>
    </source>
</evidence>
<reference evidence="7 8" key="1">
    <citation type="submission" date="2019-07" db="EMBL/GenBank/DDBJ databases">
        <title>Finished genome of Venturia effusa.</title>
        <authorList>
            <person name="Young C.A."/>
            <person name="Cox M.P."/>
            <person name="Ganley A.R.D."/>
            <person name="David W.J."/>
        </authorList>
    </citation>
    <scope>NUCLEOTIDE SEQUENCE [LARGE SCALE GENOMIC DNA]</scope>
    <source>
        <strain evidence="8">albino</strain>
    </source>
</reference>
<evidence type="ECO:0008006" key="9">
    <source>
        <dbReference type="Google" id="ProtNLM"/>
    </source>
</evidence>
<sequence length="596" mass="65771">MGDLDERAEQPIVEEEGIDVLVVGGGPVGLITALQLARNLPPPYRIRIIEKETKSARDEYGRAITLYPRSAEMLDQLGLADSLAQECFACRATVSYNKVGEEVHGRGWHFMENMKDTTWDFALVLRQKYQETIFREALKAQGVMLESSIELVALEVNESISVGGHRITATLKNRVTGRESVVKCKYLVGADGGRSFVRRAAGIPFDGTSSEDKWVRVDGVVETDLPKPRTYCAIESPTHGNVLWAALDHGATRIGYAFTAERQKAYEVFDQEAAVKEAIASVKPFNLTFKQVDWWTIYVVGQRTARHFFHKDCIFLAGDACHTHSSGAAQGMNTGLHDAVNLAWKLTMVIRGQAEPSLLQSYETERRPNVEKLINYDKDISRLMSLQLPIGWKGDPNTDPNDVLGEVMAEAGTFSSGLGIFYESDEVLNVEGSFKHGSDMLSAAPGKRGPDVALQKPATFEPTRLHKETPNIGRFYVVVFTGEAQNTSSSLKILSDQLQSTLFFANEAHPISFLTVSATVGPSACEVLGVQPFGRTFYDKDGSAHERYGVDIKKGAIFVLRPDGWIGTAVEMGDRAGDELGRYFKRFLKTGISLDV</sequence>
<proteinExistence type="inferred from homology"/>
<comment type="similarity">
    <text evidence="1">Belongs to the PheA/TfdB FAD monooxygenase family.</text>
</comment>
<dbReference type="SUPFAM" id="SSF51905">
    <property type="entry name" value="FAD/NAD(P)-binding domain"/>
    <property type="match status" value="1"/>
</dbReference>
<dbReference type="GO" id="GO:0071949">
    <property type="term" value="F:FAD binding"/>
    <property type="evidence" value="ECO:0007669"/>
    <property type="project" value="InterPro"/>
</dbReference>
<dbReference type="Pfam" id="PF07976">
    <property type="entry name" value="Phe_hydrox_dim"/>
    <property type="match status" value="1"/>
</dbReference>
<feature type="domain" description="FAD-binding" evidence="5">
    <location>
        <begin position="18"/>
        <end position="374"/>
    </location>
</feature>
<name>A0A517LMR9_9PEZI</name>
<keyword evidence="8" id="KW-1185">Reference proteome</keyword>
<accession>A0A517LMR9</accession>
<dbReference type="GO" id="GO:0016709">
    <property type="term" value="F:oxidoreductase activity, acting on paired donors, with incorporation or reduction of molecular oxygen, NAD(P)H as one donor, and incorporation of one atom of oxygen"/>
    <property type="evidence" value="ECO:0007669"/>
    <property type="project" value="UniProtKB-ARBA"/>
</dbReference>
<dbReference type="Pfam" id="PF01494">
    <property type="entry name" value="FAD_binding_3"/>
    <property type="match status" value="1"/>
</dbReference>
<organism evidence="7 8">
    <name type="scientific">Venturia effusa</name>
    <dbReference type="NCBI Taxonomy" id="50376"/>
    <lineage>
        <taxon>Eukaryota</taxon>
        <taxon>Fungi</taxon>
        <taxon>Dikarya</taxon>
        <taxon>Ascomycota</taxon>
        <taxon>Pezizomycotina</taxon>
        <taxon>Dothideomycetes</taxon>
        <taxon>Pleosporomycetidae</taxon>
        <taxon>Venturiales</taxon>
        <taxon>Venturiaceae</taxon>
        <taxon>Venturia</taxon>
    </lineage>
</organism>
<feature type="domain" description="Phenol hydroxylase-like C-terminal dimerisation" evidence="6">
    <location>
        <begin position="538"/>
        <end position="589"/>
    </location>
</feature>
<evidence type="ECO:0000313" key="8">
    <source>
        <dbReference type="Proteomes" id="UP000316270"/>
    </source>
</evidence>
<dbReference type="SUPFAM" id="SSF54373">
    <property type="entry name" value="FAD-linked reductases, C-terminal domain"/>
    <property type="match status" value="1"/>
</dbReference>